<evidence type="ECO:0000313" key="3">
    <source>
        <dbReference type="EMBL" id="SCY45211.1"/>
    </source>
</evidence>
<dbReference type="RefSeq" id="WP_045099753.1">
    <property type="nucleotide sequence ID" value="NZ_CP020614.1"/>
</dbReference>
<feature type="transmembrane region" description="Helical" evidence="1">
    <location>
        <begin position="7"/>
        <end position="29"/>
    </location>
</feature>
<keyword evidence="5" id="KW-1185">Reference proteome</keyword>
<gene>
    <name evidence="2" type="ORF">LMI_2259</name>
    <name evidence="3" type="ORF">SAMN02982997_01736</name>
</gene>
<proteinExistence type="predicted"/>
<keyword evidence="1" id="KW-1133">Transmembrane helix</keyword>
<accession>A0A098GGB5</accession>
<reference evidence="2" key="1">
    <citation type="submission" date="2014-09" db="EMBL/GenBank/DDBJ databases">
        <authorList>
            <person name="GOMEZ-VALERO Laura"/>
        </authorList>
    </citation>
    <scope>NUCLEOTIDE SEQUENCE</scope>
    <source>
        <strain evidence="2">ATCC33218</strain>
    </source>
</reference>
<dbReference type="Proteomes" id="UP000032414">
    <property type="component" value="Chromosome I"/>
</dbReference>
<dbReference type="EMBL" id="LN614830">
    <property type="protein sequence ID" value="CEG61529.1"/>
    <property type="molecule type" value="Genomic_DNA"/>
</dbReference>
<reference evidence="3 5" key="3">
    <citation type="submission" date="2016-10" db="EMBL/GenBank/DDBJ databases">
        <authorList>
            <person name="Varghese N."/>
            <person name="Submissions S."/>
        </authorList>
    </citation>
    <scope>NUCLEOTIDE SEQUENCE [LARGE SCALE GENOMIC DNA]</scope>
    <source>
        <strain evidence="3 5">ATCC 33218</strain>
    </source>
</reference>
<dbReference type="OrthoDB" id="9790409at2"/>
<feature type="transmembrane region" description="Helical" evidence="1">
    <location>
        <begin position="118"/>
        <end position="136"/>
    </location>
</feature>
<organism evidence="2 4">
    <name type="scientific">Legionella micdadei</name>
    <name type="common">Tatlockia micdadei</name>
    <dbReference type="NCBI Taxonomy" id="451"/>
    <lineage>
        <taxon>Bacteria</taxon>
        <taxon>Pseudomonadati</taxon>
        <taxon>Pseudomonadota</taxon>
        <taxon>Gammaproteobacteria</taxon>
        <taxon>Legionellales</taxon>
        <taxon>Legionellaceae</taxon>
        <taxon>Legionella</taxon>
    </lineage>
</organism>
<dbReference type="AlphaFoldDB" id="A0A098GGB5"/>
<evidence type="ECO:0000256" key="1">
    <source>
        <dbReference type="SAM" id="Phobius"/>
    </source>
</evidence>
<evidence type="ECO:0000313" key="4">
    <source>
        <dbReference type="Proteomes" id="UP000032414"/>
    </source>
</evidence>
<sequence>MKSIVSLIGGLIFGFGLILTGMYSPDIVISGLKIGAETFKINLYVTFGTALLVTFLLFQLRKWLATPILNKCYELPTKEKIDWQLILGAAFFGVGWGITGICPGPNLVGLGIFSWPFYWINFAGMVIGFLLTRSLLKMVRI</sequence>
<feature type="transmembrane region" description="Helical" evidence="1">
    <location>
        <begin position="81"/>
        <end position="98"/>
    </location>
</feature>
<dbReference type="STRING" id="451.B6N58_04860"/>
<name>A0A098GGB5_LEGMI</name>
<dbReference type="Proteomes" id="UP000182998">
    <property type="component" value="Unassembled WGS sequence"/>
</dbReference>
<dbReference type="InterPro" id="IPR046513">
    <property type="entry name" value="DUF6691"/>
</dbReference>
<protein>
    <submittedName>
        <fullName evidence="2">YeeE/YedE family protein</fullName>
    </submittedName>
</protein>
<feature type="transmembrane region" description="Helical" evidence="1">
    <location>
        <begin position="41"/>
        <end position="60"/>
    </location>
</feature>
<dbReference type="EMBL" id="FMVN01000008">
    <property type="protein sequence ID" value="SCY45211.1"/>
    <property type="molecule type" value="Genomic_DNA"/>
</dbReference>
<keyword evidence="1" id="KW-0812">Transmembrane</keyword>
<keyword evidence="1" id="KW-0472">Membrane</keyword>
<dbReference type="PATRIC" id="fig|451.8.peg.3025"/>
<evidence type="ECO:0000313" key="5">
    <source>
        <dbReference type="Proteomes" id="UP000182998"/>
    </source>
</evidence>
<dbReference type="HOGENOM" id="CLU_037802_2_1_6"/>
<reference evidence="4" key="2">
    <citation type="submission" date="2014-09" db="EMBL/GenBank/DDBJ databases">
        <authorList>
            <person name="Gomez-Valero L."/>
        </authorList>
    </citation>
    <scope>NUCLEOTIDE SEQUENCE [LARGE SCALE GENOMIC DNA]</scope>
    <source>
        <strain evidence="4">ATCC33218</strain>
    </source>
</reference>
<dbReference type="KEGG" id="tmc:LMI_2259"/>
<dbReference type="Pfam" id="PF20398">
    <property type="entry name" value="DUF6691"/>
    <property type="match status" value="1"/>
</dbReference>
<evidence type="ECO:0000313" key="2">
    <source>
        <dbReference type="EMBL" id="CEG61529.1"/>
    </source>
</evidence>